<evidence type="ECO:0000313" key="2">
    <source>
        <dbReference type="EMBL" id="AVZ71169.1"/>
    </source>
</evidence>
<name>A0A2R4SWC4_9ACTN</name>
<dbReference type="Proteomes" id="UP000244201">
    <property type="component" value="Chromosome"/>
</dbReference>
<evidence type="ECO:0000259" key="1">
    <source>
        <dbReference type="Pfam" id="PF01471"/>
    </source>
</evidence>
<feature type="domain" description="Peptidoglycan binding-like" evidence="1">
    <location>
        <begin position="306"/>
        <end position="364"/>
    </location>
</feature>
<proteinExistence type="predicted"/>
<sequence>MADVKVVWTGLECRVRQEKKDDIFGSVQLIAGMTPQPAVKFPDAGTLTFGPPELRIFSAQRLLYSGPAQDLSVSLALVQHDSGDIEQGKQAVAQAISTAATAAVAAATSPAGAALAKPFIDFLVVGLVDIASDLLGLADDPFNPAAVFIPKDKLLDANSRRQIRQRPNDPHTLQFTDMVICSGTDGDGDLGVYALYLDVQPSGAPGGGGVTPAGDGIGTPTLSTGSQGVAVEKLQRLLNAHVPDLGPLDVDGDFGPVTDERVREYQRRVDIEIDGVVGPETWGMLTGGERAEEDASGTPTLSNGSRGPAVRKLQRLLNAHVPDLQALAVDGRFGPVTEQHVRKFQTRLAITVDGIVGPQTWGALTR</sequence>
<evidence type="ECO:0000313" key="3">
    <source>
        <dbReference type="Proteomes" id="UP000244201"/>
    </source>
</evidence>
<dbReference type="Pfam" id="PF01471">
    <property type="entry name" value="PG_binding_1"/>
    <property type="match status" value="2"/>
</dbReference>
<dbReference type="GeneID" id="55654014"/>
<dbReference type="Gene3D" id="1.10.101.10">
    <property type="entry name" value="PGBD-like superfamily/PGBD"/>
    <property type="match status" value="2"/>
</dbReference>
<accession>A0A2R4SWC4</accession>
<dbReference type="KEGG" id="slk:SLUN_01810"/>
<dbReference type="InterPro" id="IPR036366">
    <property type="entry name" value="PGBDSf"/>
</dbReference>
<dbReference type="AlphaFoldDB" id="A0A2R4SWC4"/>
<reference evidence="2 3" key="1">
    <citation type="submission" date="2018-01" db="EMBL/GenBank/DDBJ databases">
        <title>Complete genome sequence of Streptomyces lunaelactis MM109T, a Ferroverdin A producer isolated from cave moonmilk deposits.</title>
        <authorList>
            <person name="Naome A."/>
            <person name="Martinet L."/>
            <person name="Maciejewska M."/>
            <person name="Anderssen S."/>
            <person name="Adam D."/>
            <person name="Tenconi E."/>
            <person name="Deflandre B."/>
            <person name="Arguelles-Arias A."/>
            <person name="Calusinska M."/>
            <person name="Copieters W."/>
            <person name="Karim L."/>
            <person name="Hanikenne M."/>
            <person name="Baurain D."/>
            <person name="van Wezel G."/>
            <person name="Smargiasso N."/>
            <person name="de Pauw E."/>
            <person name="Delfosse P."/>
            <person name="Rigali S."/>
        </authorList>
    </citation>
    <scope>NUCLEOTIDE SEQUENCE [LARGE SCALE GENOMIC DNA]</scope>
    <source>
        <strain evidence="2 3">MM109</strain>
    </source>
</reference>
<dbReference type="EMBL" id="CP026304">
    <property type="protein sequence ID" value="AVZ71169.1"/>
    <property type="molecule type" value="Genomic_DNA"/>
</dbReference>
<feature type="domain" description="Peptidoglycan binding-like" evidence="1">
    <location>
        <begin position="228"/>
        <end position="285"/>
    </location>
</feature>
<dbReference type="InterPro" id="IPR036365">
    <property type="entry name" value="PGBD-like_sf"/>
</dbReference>
<dbReference type="RefSeq" id="WP_108146861.1">
    <property type="nucleotide sequence ID" value="NZ_CP026304.1"/>
</dbReference>
<keyword evidence="3" id="KW-1185">Reference proteome</keyword>
<organism evidence="2 3">
    <name type="scientific">Streptomyces lunaelactis</name>
    <dbReference type="NCBI Taxonomy" id="1535768"/>
    <lineage>
        <taxon>Bacteria</taxon>
        <taxon>Bacillati</taxon>
        <taxon>Actinomycetota</taxon>
        <taxon>Actinomycetes</taxon>
        <taxon>Kitasatosporales</taxon>
        <taxon>Streptomycetaceae</taxon>
        <taxon>Streptomyces</taxon>
    </lineage>
</organism>
<dbReference type="OrthoDB" id="9815541at2"/>
<dbReference type="SUPFAM" id="SSF47090">
    <property type="entry name" value="PGBD-like"/>
    <property type="match status" value="2"/>
</dbReference>
<gene>
    <name evidence="2" type="ORF">SLUN_01810</name>
</gene>
<dbReference type="InterPro" id="IPR002477">
    <property type="entry name" value="Peptidoglycan-bd-like"/>
</dbReference>
<protein>
    <recommendedName>
        <fullName evidence="1">Peptidoglycan binding-like domain-containing protein</fullName>
    </recommendedName>
</protein>